<dbReference type="SMART" id="SM00052">
    <property type="entry name" value="EAL"/>
    <property type="match status" value="1"/>
</dbReference>
<dbReference type="InterPro" id="IPR035919">
    <property type="entry name" value="EAL_sf"/>
</dbReference>
<feature type="domain" description="EAL" evidence="1">
    <location>
        <begin position="1"/>
        <end position="116"/>
    </location>
</feature>
<keyword evidence="3" id="KW-1185">Reference proteome</keyword>
<dbReference type="PANTHER" id="PTHR33121">
    <property type="entry name" value="CYCLIC DI-GMP PHOSPHODIESTERASE PDEF"/>
    <property type="match status" value="1"/>
</dbReference>
<dbReference type="GO" id="GO:0071111">
    <property type="term" value="F:cyclic-guanylate-specific phosphodiesterase activity"/>
    <property type="evidence" value="ECO:0007669"/>
    <property type="project" value="InterPro"/>
</dbReference>
<accession>A0A1Y0IGX3</accession>
<dbReference type="PANTHER" id="PTHR33121:SF70">
    <property type="entry name" value="SIGNALING PROTEIN YKOW"/>
    <property type="match status" value="1"/>
</dbReference>
<dbReference type="Gene3D" id="3.20.20.450">
    <property type="entry name" value="EAL domain"/>
    <property type="match status" value="1"/>
</dbReference>
<reference evidence="2 3" key="1">
    <citation type="submission" date="2017-05" db="EMBL/GenBank/DDBJ databases">
        <title>Genomic insights into alkan degradation activity of Oleiphilus messinensis.</title>
        <authorList>
            <person name="Kozyavkin S.A."/>
            <person name="Slesarev A.I."/>
            <person name="Golyshin P.N."/>
            <person name="Korzhenkov A."/>
            <person name="Golyshina O.N."/>
            <person name="Toshchakov S.V."/>
        </authorList>
    </citation>
    <scope>NUCLEOTIDE SEQUENCE [LARGE SCALE GENOMIC DNA]</scope>
    <source>
        <strain evidence="2 3">ME102</strain>
    </source>
</reference>
<dbReference type="PROSITE" id="PS50883">
    <property type="entry name" value="EAL"/>
    <property type="match status" value="1"/>
</dbReference>
<evidence type="ECO:0000259" key="1">
    <source>
        <dbReference type="PROSITE" id="PS50883"/>
    </source>
</evidence>
<name>A0A1Y0IGX3_9GAMM</name>
<dbReference type="Pfam" id="PF00563">
    <property type="entry name" value="EAL"/>
    <property type="match status" value="1"/>
</dbReference>
<evidence type="ECO:0000313" key="2">
    <source>
        <dbReference type="EMBL" id="ARU58634.1"/>
    </source>
</evidence>
<dbReference type="InterPro" id="IPR001633">
    <property type="entry name" value="EAL_dom"/>
</dbReference>
<dbReference type="AlphaFoldDB" id="A0A1Y0IGX3"/>
<gene>
    <name evidence="2" type="ORF">OLMES_4639</name>
</gene>
<sequence>MLEVLTRLHLLGFSLSIDDFGTGYSSLDRLKELPFTELKIDRGFVSDAMKNEHGLAILRSSVQLARDFQMSIVAEGVENLETYNLVKTEDCDAVQGYFVAKPMSLNQLLDWLTRNSAPVKLAQ</sequence>
<dbReference type="InterPro" id="IPR050706">
    <property type="entry name" value="Cyclic-di-GMP_PDE-like"/>
</dbReference>
<protein>
    <recommendedName>
        <fullName evidence="1">EAL domain-containing protein</fullName>
    </recommendedName>
</protein>
<dbReference type="SUPFAM" id="SSF141868">
    <property type="entry name" value="EAL domain-like"/>
    <property type="match status" value="1"/>
</dbReference>
<evidence type="ECO:0000313" key="3">
    <source>
        <dbReference type="Proteomes" id="UP000196027"/>
    </source>
</evidence>
<dbReference type="EMBL" id="CP021425">
    <property type="protein sequence ID" value="ARU58634.1"/>
    <property type="molecule type" value="Genomic_DNA"/>
</dbReference>
<dbReference type="Proteomes" id="UP000196027">
    <property type="component" value="Chromosome"/>
</dbReference>
<organism evidence="2 3">
    <name type="scientific">Oleiphilus messinensis</name>
    <dbReference type="NCBI Taxonomy" id="141451"/>
    <lineage>
        <taxon>Bacteria</taxon>
        <taxon>Pseudomonadati</taxon>
        <taxon>Pseudomonadota</taxon>
        <taxon>Gammaproteobacteria</taxon>
        <taxon>Oceanospirillales</taxon>
        <taxon>Oleiphilaceae</taxon>
        <taxon>Oleiphilus</taxon>
    </lineage>
</organism>
<proteinExistence type="predicted"/>
<dbReference type="CDD" id="cd01948">
    <property type="entry name" value="EAL"/>
    <property type="match status" value="1"/>
</dbReference>
<dbReference type="KEGG" id="ome:OLMES_4639"/>